<evidence type="ECO:0000259" key="1">
    <source>
        <dbReference type="Pfam" id="PF03724"/>
    </source>
</evidence>
<name>A0A0P7Y552_9BACT</name>
<dbReference type="PANTHER" id="PTHR35535:SF1">
    <property type="entry name" value="HEAT SHOCK PROTEIN HSLJ"/>
    <property type="match status" value="1"/>
</dbReference>
<dbReference type="STRING" id="1305737.GCA_000526355_03008"/>
<dbReference type="Gene3D" id="2.40.128.270">
    <property type="match status" value="1"/>
</dbReference>
<dbReference type="InterPro" id="IPR038670">
    <property type="entry name" value="HslJ-like_sf"/>
</dbReference>
<evidence type="ECO:0000313" key="2">
    <source>
        <dbReference type="EMBL" id="KPQ15465.1"/>
    </source>
</evidence>
<dbReference type="PROSITE" id="PS51257">
    <property type="entry name" value="PROKAR_LIPOPROTEIN"/>
    <property type="match status" value="1"/>
</dbReference>
<evidence type="ECO:0000313" key="3">
    <source>
        <dbReference type="Proteomes" id="UP000050421"/>
    </source>
</evidence>
<proteinExistence type="predicted"/>
<dbReference type="AlphaFoldDB" id="A0A0P7Y552"/>
<dbReference type="InterPro" id="IPR053147">
    <property type="entry name" value="Hsp_HslJ-like"/>
</dbReference>
<dbReference type="PATRIC" id="fig|1305737.6.peg.2465"/>
<accession>A0A0P7Y552</accession>
<sequence length="134" mass="14941">MKGLTYTIAFIWLIACSPKSFPDSNWEGKKWVLIELNGNPVQVSGTDKDAHIQFDADSKQISGNGGCNRIFGPYEIEQNEQLQFGNLGSTMMSCPDSRFENAFLEAIRAVRSYAYEEGQLILKNGAGTEIIRLQ</sequence>
<comment type="caution">
    <text evidence="2">The sequence shown here is derived from an EMBL/GenBank/DDBJ whole genome shotgun (WGS) entry which is preliminary data.</text>
</comment>
<dbReference type="InterPro" id="IPR005184">
    <property type="entry name" value="DUF306_Meta_HslJ"/>
</dbReference>
<dbReference type="EMBL" id="LJXT01000051">
    <property type="protein sequence ID" value="KPQ15465.1"/>
    <property type="molecule type" value="Genomic_DNA"/>
</dbReference>
<dbReference type="eggNOG" id="COG3187">
    <property type="taxonomic scope" value="Bacteria"/>
</dbReference>
<reference evidence="2 3" key="1">
    <citation type="submission" date="2015-09" db="EMBL/GenBank/DDBJ databases">
        <title>Identification and resolution of microdiversity through metagenomic sequencing of parallel consortia.</title>
        <authorList>
            <person name="Nelson W.C."/>
            <person name="Romine M.F."/>
            <person name="Lindemann S.R."/>
        </authorList>
    </citation>
    <scope>NUCLEOTIDE SEQUENCE [LARGE SCALE GENOMIC DNA]</scope>
    <source>
        <strain evidence="2">HL-49</strain>
    </source>
</reference>
<protein>
    <submittedName>
        <fullName evidence="2">Heat shock protein</fullName>
    </submittedName>
</protein>
<feature type="domain" description="DUF306" evidence="1">
    <location>
        <begin position="25"/>
        <end position="133"/>
    </location>
</feature>
<dbReference type="PANTHER" id="PTHR35535">
    <property type="entry name" value="HEAT SHOCK PROTEIN HSLJ"/>
    <property type="match status" value="1"/>
</dbReference>
<dbReference type="OrthoDB" id="5348860at2"/>
<dbReference type="Proteomes" id="UP000050421">
    <property type="component" value="Unassembled WGS sequence"/>
</dbReference>
<dbReference type="Pfam" id="PF03724">
    <property type="entry name" value="META"/>
    <property type="match status" value="1"/>
</dbReference>
<organism evidence="2 3">
    <name type="scientific">Algoriphagus marincola HL-49</name>
    <dbReference type="NCBI Taxonomy" id="1305737"/>
    <lineage>
        <taxon>Bacteria</taxon>
        <taxon>Pseudomonadati</taxon>
        <taxon>Bacteroidota</taxon>
        <taxon>Cytophagia</taxon>
        <taxon>Cytophagales</taxon>
        <taxon>Cyclobacteriaceae</taxon>
        <taxon>Algoriphagus</taxon>
    </lineage>
</organism>
<gene>
    <name evidence="2" type="ORF">HLUCCX10_09145</name>
</gene>
<keyword evidence="2" id="KW-0346">Stress response</keyword>